<keyword evidence="3" id="KW-0539">Nucleus</keyword>
<accession>A0A9W7FEF8</accession>
<dbReference type="AlphaFoldDB" id="A0A9W7FEF8"/>
<dbReference type="InterPro" id="IPR016024">
    <property type="entry name" value="ARM-type_fold"/>
</dbReference>
<dbReference type="GO" id="GO:0005730">
    <property type="term" value="C:nucleolus"/>
    <property type="evidence" value="ECO:0007669"/>
    <property type="project" value="InterPro"/>
</dbReference>
<feature type="region of interest" description="Disordered" evidence="4">
    <location>
        <begin position="1120"/>
        <end position="1142"/>
    </location>
</feature>
<dbReference type="PANTHER" id="PTHR13213:SF2">
    <property type="entry name" value="MYB-BINDING PROTEIN 1A"/>
    <property type="match status" value="1"/>
</dbReference>
<dbReference type="InterPro" id="IPR007015">
    <property type="entry name" value="DNA_pol_V/MYBBP1A"/>
</dbReference>
<keyword evidence="6" id="KW-1185">Reference proteome</keyword>
<feature type="compositionally biased region" description="Basic residues" evidence="4">
    <location>
        <begin position="470"/>
        <end position="479"/>
    </location>
</feature>
<evidence type="ECO:0008006" key="7">
    <source>
        <dbReference type="Google" id="ProtNLM"/>
    </source>
</evidence>
<dbReference type="GO" id="GO:0003677">
    <property type="term" value="F:DNA binding"/>
    <property type="evidence" value="ECO:0007669"/>
    <property type="project" value="InterPro"/>
</dbReference>
<dbReference type="Proteomes" id="UP001165160">
    <property type="component" value="Unassembled WGS sequence"/>
</dbReference>
<comment type="subcellular location">
    <subcellularLocation>
        <location evidence="1">Nucleus</location>
    </subcellularLocation>
</comment>
<name>A0A9W7FEF8_9STRA</name>
<reference evidence="6" key="1">
    <citation type="journal article" date="2023" name="Commun. Biol.">
        <title>Genome analysis of Parmales, the sister group of diatoms, reveals the evolutionary specialization of diatoms from phago-mixotrophs to photoautotrophs.</title>
        <authorList>
            <person name="Ban H."/>
            <person name="Sato S."/>
            <person name="Yoshikawa S."/>
            <person name="Yamada K."/>
            <person name="Nakamura Y."/>
            <person name="Ichinomiya M."/>
            <person name="Sato N."/>
            <person name="Blanc-Mathieu R."/>
            <person name="Endo H."/>
            <person name="Kuwata A."/>
            <person name="Ogata H."/>
        </authorList>
    </citation>
    <scope>NUCLEOTIDE SEQUENCE [LARGE SCALE GENOMIC DNA]</scope>
    <source>
        <strain evidence="6">NIES 3699</strain>
    </source>
</reference>
<evidence type="ECO:0000256" key="1">
    <source>
        <dbReference type="ARBA" id="ARBA00004123"/>
    </source>
</evidence>
<proteinExistence type="inferred from homology"/>
<organism evidence="5 6">
    <name type="scientific">Triparma verrucosa</name>
    <dbReference type="NCBI Taxonomy" id="1606542"/>
    <lineage>
        <taxon>Eukaryota</taxon>
        <taxon>Sar</taxon>
        <taxon>Stramenopiles</taxon>
        <taxon>Ochrophyta</taxon>
        <taxon>Bolidophyceae</taxon>
        <taxon>Parmales</taxon>
        <taxon>Triparmaceae</taxon>
        <taxon>Triparma</taxon>
    </lineage>
</organism>
<protein>
    <recommendedName>
        <fullName evidence="7">DNA polymerase V</fullName>
    </recommendedName>
</protein>
<feature type="compositionally biased region" description="Acidic residues" evidence="4">
    <location>
        <begin position="705"/>
        <end position="730"/>
    </location>
</feature>
<sequence length="1142" mass="124226">MSFVTESRYAAQSSPLMDSFWTLSSPDAKVRAKSSHQLITSLFPDGTEADVKYAYNRLFKGLNSGRAAARQGYAGALSMLLQKLKELKDSTDSQWSPSLSEIFTTLKTSTSPPTPTKKGAESRDYIFGTLFGLLSIARSAILQSATTSEVKPFVELALQLYAVKKWLRETAVHAVAELLGSVGEEVKKELVETVVGKFVEESPPTAETLYLTLSLNLAPLTPQLLKSHTQNLLSTSSTYPRLHIVWPTLLTSSLSTPPLLSTLFTSLISPQMTHSTLERKSLVLLLLQHLPSRLPDSLVPVVFDGRVGKLLLNCANGDTKNVHTLRELGLRTLSLIKSESSQRSPQFKFKLAASLLLIDSRFDAKTRTDTVKTLLSSLDSSARIEYVDFLKSQITSQAEIKGDEEVMGKVKNKVEAFSDLLCGAAKMFEGEGEEGGEVVKDVLGFFMAFSFFDCTNVKVPDSVLPEPPKKKGKKGKKAAKPATPPPISPAVSFALQFKSSAPHSLRTLTSSRFFSLLSHLTSPPTSLPSSTSLHLTCHSMWLSLESSSCPLHRPPLPEDSMSTRLLASTISQLIPSQPKLLPLSNLTLCLTILLLNEGPSSPLNLLDDEDNLDDLISSSTHDLVSGYTNLLNVDVPEMDKEEEGLDVVADVCVGILGMHTESGGRGSSVKMVRDSVKRCWGGILGEVEGLEGEVVRVLVEGVVGEIEEEEGEEEGEEEEEDEMDVEEDEGVFQKLAEMDEGGDKDEDEDEENAEDSDDDSNSNGSESDSDESSVELDADALNKMLLGSDDEGGLDDDEEDLQHHSGADGALAAMLKATQQTRKKGAMQRLQLDVDHKQRCLGLLEAALNKNKVGSGLYDIMVQMLKCRREMINASQGVSKSAAAVGGAKKQLADKIMKLFTSKICKMKAPNDISSEKLEKCFAELAREGKRSPDSAHSNAAGLAMATCLRHSGGEIKGEEEVYSDLINDWSTNKKSKVHSNLFEEVLVRLGDAGFCRGASLLLPGLSACVQNGKNDYVKSEAFRIAAKIYADSRSTPDGSFKSSLPGLCSGVESLDKTAFKAKRIPLIVQFCNAAVQWSSTHTLHCNLLSSRLSSFLGSLIEESGSDNLVEKAKDVYKRIEENKDKEKTTEGKGKKKKGKKK</sequence>
<dbReference type="GO" id="GO:0006355">
    <property type="term" value="P:regulation of DNA-templated transcription"/>
    <property type="evidence" value="ECO:0007669"/>
    <property type="project" value="InterPro"/>
</dbReference>
<evidence type="ECO:0000313" key="5">
    <source>
        <dbReference type="EMBL" id="GMI10621.1"/>
    </source>
</evidence>
<dbReference type="Pfam" id="PF04931">
    <property type="entry name" value="DNA_pol_phi"/>
    <property type="match status" value="1"/>
</dbReference>
<feature type="region of interest" description="Disordered" evidence="4">
    <location>
        <begin position="463"/>
        <end position="485"/>
    </location>
</feature>
<dbReference type="EMBL" id="BRXX01000419">
    <property type="protein sequence ID" value="GMI10621.1"/>
    <property type="molecule type" value="Genomic_DNA"/>
</dbReference>
<evidence type="ECO:0000256" key="4">
    <source>
        <dbReference type="SAM" id="MobiDB-lite"/>
    </source>
</evidence>
<dbReference type="SUPFAM" id="SSF48371">
    <property type="entry name" value="ARM repeat"/>
    <property type="match status" value="1"/>
</dbReference>
<evidence type="ECO:0000256" key="2">
    <source>
        <dbReference type="ARBA" id="ARBA00006809"/>
    </source>
</evidence>
<feature type="region of interest" description="Disordered" evidence="4">
    <location>
        <begin position="703"/>
        <end position="774"/>
    </location>
</feature>
<comment type="caution">
    <text evidence="5">The sequence shown here is derived from an EMBL/GenBank/DDBJ whole genome shotgun (WGS) entry which is preliminary data.</text>
</comment>
<feature type="compositionally biased region" description="Acidic residues" evidence="4">
    <location>
        <begin position="738"/>
        <end position="760"/>
    </location>
</feature>
<gene>
    <name evidence="5" type="ORF">TrVE_jg2272</name>
</gene>
<evidence type="ECO:0000313" key="6">
    <source>
        <dbReference type="Proteomes" id="UP001165160"/>
    </source>
</evidence>
<evidence type="ECO:0000256" key="3">
    <source>
        <dbReference type="ARBA" id="ARBA00023242"/>
    </source>
</evidence>
<feature type="compositionally biased region" description="Basic and acidic residues" evidence="4">
    <location>
        <begin position="1120"/>
        <end position="1133"/>
    </location>
</feature>
<comment type="similarity">
    <text evidence="2">Belongs to the MYBBP1A family.</text>
</comment>
<dbReference type="PANTHER" id="PTHR13213">
    <property type="entry name" value="MYB-BINDING PROTEIN 1A FAMILY MEMBER"/>
    <property type="match status" value="1"/>
</dbReference>